<dbReference type="Proteomes" id="UP000887574">
    <property type="component" value="Unplaced"/>
</dbReference>
<keyword evidence="2" id="KW-0472">Membrane</keyword>
<evidence type="ECO:0000313" key="3">
    <source>
        <dbReference type="Proteomes" id="UP000887574"/>
    </source>
</evidence>
<name>A0A915E688_9BILA</name>
<keyword evidence="3" id="KW-1185">Reference proteome</keyword>
<protein>
    <submittedName>
        <fullName evidence="4">Uncharacterized protein</fullName>
    </submittedName>
</protein>
<evidence type="ECO:0000256" key="1">
    <source>
        <dbReference type="SAM" id="MobiDB-lite"/>
    </source>
</evidence>
<organism evidence="3 4">
    <name type="scientific">Ditylenchus dipsaci</name>
    <dbReference type="NCBI Taxonomy" id="166011"/>
    <lineage>
        <taxon>Eukaryota</taxon>
        <taxon>Metazoa</taxon>
        <taxon>Ecdysozoa</taxon>
        <taxon>Nematoda</taxon>
        <taxon>Chromadorea</taxon>
        <taxon>Rhabditida</taxon>
        <taxon>Tylenchina</taxon>
        <taxon>Tylenchomorpha</taxon>
        <taxon>Sphaerularioidea</taxon>
        <taxon>Anguinidae</taxon>
        <taxon>Anguininae</taxon>
        <taxon>Ditylenchus</taxon>
    </lineage>
</organism>
<dbReference type="AlphaFoldDB" id="A0A915E688"/>
<keyword evidence="2" id="KW-1133">Transmembrane helix</keyword>
<proteinExistence type="predicted"/>
<dbReference type="WBParaSite" id="jg2769">
    <property type="protein sequence ID" value="jg2769"/>
    <property type="gene ID" value="jg2769"/>
</dbReference>
<feature type="transmembrane region" description="Helical" evidence="2">
    <location>
        <begin position="37"/>
        <end position="59"/>
    </location>
</feature>
<evidence type="ECO:0000313" key="4">
    <source>
        <dbReference type="WBParaSite" id="jg2769"/>
    </source>
</evidence>
<feature type="compositionally biased region" description="Polar residues" evidence="1">
    <location>
        <begin position="82"/>
        <end position="95"/>
    </location>
</feature>
<evidence type="ECO:0000256" key="2">
    <source>
        <dbReference type="SAM" id="Phobius"/>
    </source>
</evidence>
<feature type="region of interest" description="Disordered" evidence="1">
    <location>
        <begin position="66"/>
        <end position="95"/>
    </location>
</feature>
<keyword evidence="2" id="KW-0812">Transmembrane</keyword>
<sequence>MTCSNLNFSTKRKNFFLLPFRGLIGPNQDKSRVTYYLLFRITVLALPNYNLLTLSIVLVPSNSFSPPHGDACKTSKRAAKMTQLSRPQTSGGARL</sequence>
<accession>A0A915E688</accession>
<reference evidence="4" key="1">
    <citation type="submission" date="2022-11" db="UniProtKB">
        <authorList>
            <consortium name="WormBaseParasite"/>
        </authorList>
    </citation>
    <scope>IDENTIFICATION</scope>
</reference>